<dbReference type="EMBL" id="JAAKGT010000001">
    <property type="protein sequence ID" value="NGM48450.1"/>
    <property type="molecule type" value="Genomic_DNA"/>
</dbReference>
<dbReference type="RefSeq" id="WP_165255729.1">
    <property type="nucleotide sequence ID" value="NZ_JAAKGT010000001.1"/>
</dbReference>
<keyword evidence="3" id="KW-0540">Nuclease</keyword>
<proteinExistence type="predicted"/>
<dbReference type="InterPro" id="IPR036691">
    <property type="entry name" value="Endo/exonu/phosph_ase_sf"/>
</dbReference>
<feature type="domain" description="Endonuclease/exonuclease/phosphatase" evidence="2">
    <location>
        <begin position="31"/>
        <end position="284"/>
    </location>
</feature>
<evidence type="ECO:0000256" key="1">
    <source>
        <dbReference type="SAM" id="SignalP"/>
    </source>
</evidence>
<gene>
    <name evidence="3" type="ORF">G5B46_02395</name>
</gene>
<keyword evidence="3" id="KW-0269">Exonuclease</keyword>
<sequence>MLKSIVALAMIAALGGCATSQARAPAPLRIATWNMEHLSEDGAKGCRPRTDADYVLMRAYAERLDADVVAFQEVESVKAAKRVFDPAKYDVIVEARPAGASFDCRGMEGRTSTRQAVGFAIRKGVDYDRAVDLTELQLGDPNLRSGVDITVRARGHAPLRLLAVHLKSGCASGQSGQACQTLSRQVPVLEAWIDQAAREGVRFAVLGDFNRRLARAGDTIWADLDDGDPANADLSLAEGQTTPKCDPRYGEFIDHVVLDARSARDLVGFEELTYGGGETRPSDHCPIVALVR</sequence>
<dbReference type="Pfam" id="PF03372">
    <property type="entry name" value="Exo_endo_phos"/>
    <property type="match status" value="1"/>
</dbReference>
<dbReference type="GO" id="GO:0004527">
    <property type="term" value="F:exonuclease activity"/>
    <property type="evidence" value="ECO:0007669"/>
    <property type="project" value="UniProtKB-KW"/>
</dbReference>
<feature type="chain" id="PRO_5026098470" evidence="1">
    <location>
        <begin position="23"/>
        <end position="292"/>
    </location>
</feature>
<comment type="caution">
    <text evidence="3">The sequence shown here is derived from an EMBL/GenBank/DDBJ whole genome shotgun (WGS) entry which is preliminary data.</text>
</comment>
<name>A0A6G4QS53_9CAUL</name>
<accession>A0A6G4QS53</accession>
<dbReference type="InterPro" id="IPR005135">
    <property type="entry name" value="Endo/exonuclease/phosphatase"/>
</dbReference>
<dbReference type="SUPFAM" id="SSF56219">
    <property type="entry name" value="DNase I-like"/>
    <property type="match status" value="1"/>
</dbReference>
<protein>
    <submittedName>
        <fullName evidence="3">Endonuclease/exonuclease/phosphatase family protein</fullName>
    </submittedName>
</protein>
<keyword evidence="1" id="KW-0732">Signal</keyword>
<keyword evidence="3" id="KW-0378">Hydrolase</keyword>
<feature type="signal peptide" evidence="1">
    <location>
        <begin position="1"/>
        <end position="22"/>
    </location>
</feature>
<dbReference type="GO" id="GO:0004519">
    <property type="term" value="F:endonuclease activity"/>
    <property type="evidence" value="ECO:0007669"/>
    <property type="project" value="UniProtKB-KW"/>
</dbReference>
<dbReference type="AlphaFoldDB" id="A0A6G4QS53"/>
<dbReference type="PROSITE" id="PS51257">
    <property type="entry name" value="PROKAR_LIPOPROTEIN"/>
    <property type="match status" value="1"/>
</dbReference>
<keyword evidence="3" id="KW-0255">Endonuclease</keyword>
<reference evidence="3" key="1">
    <citation type="submission" date="2020-02" db="EMBL/GenBank/DDBJ databases">
        <authorList>
            <person name="Gao J."/>
            <person name="Sun J."/>
        </authorList>
    </citation>
    <scope>NUCLEOTIDE SEQUENCE</scope>
    <source>
        <strain evidence="3">602-2</strain>
    </source>
</reference>
<organism evidence="3">
    <name type="scientific">Caulobacter sp. 602-2</name>
    <dbReference type="NCBI Taxonomy" id="2710887"/>
    <lineage>
        <taxon>Bacteria</taxon>
        <taxon>Pseudomonadati</taxon>
        <taxon>Pseudomonadota</taxon>
        <taxon>Alphaproteobacteria</taxon>
        <taxon>Caulobacterales</taxon>
        <taxon>Caulobacteraceae</taxon>
        <taxon>Caulobacter</taxon>
    </lineage>
</organism>
<evidence type="ECO:0000259" key="2">
    <source>
        <dbReference type="Pfam" id="PF03372"/>
    </source>
</evidence>
<dbReference type="Gene3D" id="3.60.10.10">
    <property type="entry name" value="Endonuclease/exonuclease/phosphatase"/>
    <property type="match status" value="1"/>
</dbReference>
<evidence type="ECO:0000313" key="3">
    <source>
        <dbReference type="EMBL" id="NGM48450.1"/>
    </source>
</evidence>